<feature type="region of interest" description="Disordered" evidence="1">
    <location>
        <begin position="1"/>
        <end position="20"/>
    </location>
</feature>
<gene>
    <name evidence="2" type="ORF">FOF52_20890</name>
</gene>
<evidence type="ECO:0000256" key="1">
    <source>
        <dbReference type="SAM" id="MobiDB-lite"/>
    </source>
</evidence>
<reference evidence="2 3" key="1">
    <citation type="submission" date="2020-04" db="EMBL/GenBank/DDBJ databases">
        <title>Thermobifida alba genome sequencing and assembly.</title>
        <authorList>
            <person name="Luzics S."/>
            <person name="Horvath B."/>
            <person name="Nagy I."/>
            <person name="Toth A."/>
            <person name="Nagy I."/>
            <person name="Kukolya J."/>
        </authorList>
    </citation>
    <scope>NUCLEOTIDE SEQUENCE [LARGE SCALE GENOMIC DNA]</scope>
    <source>
        <strain evidence="2 3">DSM 43795</strain>
    </source>
</reference>
<organism evidence="2 3">
    <name type="scientific">Thermobifida alba</name>
    <name type="common">Thermomonospora alba</name>
    <dbReference type="NCBI Taxonomy" id="53522"/>
    <lineage>
        <taxon>Bacteria</taxon>
        <taxon>Bacillati</taxon>
        <taxon>Actinomycetota</taxon>
        <taxon>Actinomycetes</taxon>
        <taxon>Streptosporangiales</taxon>
        <taxon>Nocardiopsidaceae</taxon>
        <taxon>Thermobifida</taxon>
    </lineage>
</organism>
<evidence type="ECO:0000313" key="3">
    <source>
        <dbReference type="Proteomes" id="UP000832041"/>
    </source>
</evidence>
<name>A0ABY4L868_THEAE</name>
<keyword evidence="3" id="KW-1185">Reference proteome</keyword>
<dbReference type="RefSeq" id="WP_248591613.1">
    <property type="nucleotide sequence ID" value="NZ_BAABEB010000018.1"/>
</dbReference>
<evidence type="ECO:0008006" key="4">
    <source>
        <dbReference type="Google" id="ProtNLM"/>
    </source>
</evidence>
<evidence type="ECO:0000313" key="2">
    <source>
        <dbReference type="EMBL" id="UPT23091.1"/>
    </source>
</evidence>
<sequence length="642" mass="72252">MSDDLTPSPANPSGVHDHPTVYARGDNNILGINQEIRQYIFDQGFLPVTEISDTALAPIREGLYVAPRSTENWDDLPELLAAHGVLVLVAPPGTGRRTTALHLLSELLPEDPTVEFWADWDKPEVKRLPSLDGHGCVLDLSSINETPDVRFGQALAEYGGEKRENRLLVVLTTPETWRGQWTEGTHAFTVELAPPDARELVRRRLLFHRRDDLLPYLDSEQLKQVWQESLRAGEATELSDHLLRLKHPTELDHLKERFTGWRARVEKLLTPPNDFDRLRHGHVVARSVVWSGALHEGCRTRSVILGSEDFLATAGVERESATVFAEPTSRRKLELAEMTEENGLACFKDRPAGLDQAILNHLWRGYPKQHPLLNEWIRRVLESGELNSKETALVARRVLNLAVTHSDTKLLDSLRSSLGEKHRPLAVELFTDAALSPSAGGSFMRLRLYNWAKHSDPETLALVSEICGGKLGVQMPKIALTRLTRVAENAPFGFAPLQDALSTLLAEQPRIAELLDRWLWRSDTDTDPVRLRFLLALAHSDAGPRLLLGDNAEHVADPAKRKILVSSFRRLISSRDSGPSTQTAVDRWGELEKAGHLGPEITELLVDIYDTPLPPSVSAAYRYNDPYWRRIWDRIVERNLRE</sequence>
<dbReference type="Proteomes" id="UP000832041">
    <property type="component" value="Chromosome"/>
</dbReference>
<protein>
    <recommendedName>
        <fullName evidence="4">ATP-binding protein</fullName>
    </recommendedName>
</protein>
<proteinExistence type="predicted"/>
<dbReference type="EMBL" id="CP051627">
    <property type="protein sequence ID" value="UPT23091.1"/>
    <property type="molecule type" value="Genomic_DNA"/>
</dbReference>
<accession>A0ABY4L868</accession>